<dbReference type="GO" id="GO:0006352">
    <property type="term" value="P:DNA-templated transcription initiation"/>
    <property type="evidence" value="ECO:0007669"/>
    <property type="project" value="InterPro"/>
</dbReference>
<dbReference type="CDD" id="cd06171">
    <property type="entry name" value="Sigma70_r4"/>
    <property type="match status" value="1"/>
</dbReference>
<dbReference type="NCBIfam" id="TIGR02937">
    <property type="entry name" value="sigma70-ECF"/>
    <property type="match status" value="1"/>
</dbReference>
<evidence type="ECO:0000313" key="9">
    <source>
        <dbReference type="EMBL" id="XAY04513.1"/>
    </source>
</evidence>
<dbReference type="InterPro" id="IPR013325">
    <property type="entry name" value="RNA_pol_sigma_r2"/>
</dbReference>
<evidence type="ECO:0000256" key="3">
    <source>
        <dbReference type="ARBA" id="ARBA00023082"/>
    </source>
</evidence>
<feature type="domain" description="RNA polymerase sigma-70 region 2" evidence="7">
    <location>
        <begin position="42"/>
        <end position="109"/>
    </location>
</feature>
<dbReference type="KEGG" id="parq:DSM112329_01346"/>
<reference evidence="9" key="1">
    <citation type="submission" date="2022-12" db="EMBL/GenBank/DDBJ databases">
        <title>Paraconexibacter alkalitolerans sp. nov. and Baekduia alba sp. nov., isolated from soil and emended description of the genera Paraconexibacter (Chun et al., 2020) and Baekduia (An et al., 2020).</title>
        <authorList>
            <person name="Vieira S."/>
            <person name="Huber K.J."/>
            <person name="Geppert A."/>
            <person name="Wolf J."/>
            <person name="Neumann-Schaal M."/>
            <person name="Muesken M."/>
            <person name="Overmann J."/>
        </authorList>
    </citation>
    <scope>NUCLEOTIDE SEQUENCE</scope>
    <source>
        <strain evidence="9">AEG42_29</strain>
    </source>
</reference>
<evidence type="ECO:0000256" key="6">
    <source>
        <dbReference type="SAM" id="MobiDB-lite"/>
    </source>
</evidence>
<sequence>MTPTATATLRSLAPTRACGDDTSDDELVAALRTGDDRAFEQLYQRYHRRVAAYVYGMVRDHGRAEDISQEVFISALRRMRETDRPIAFKPWIYEIAKNACIDHFRRSRRGEEVSYDAGEGDGGADYGRVLASVRTPDTVVDEKQAIDNLCGAFGGLSETHHQILVMRELEGLSYRQIGEQLGMSRPAVESTLFRARRRLAEEYQELVSGERCRRVQGIIAGAGEITPGIRDRRRLAVHISHCQPCRRTALAAGLEVKARTVTRARVAAFLPLPAFLRRRGTADLPVAPGGGHGSSAAQWAVQLSSSLDPALAGWVKAAAAAATVAAVGVGAGHSLDRPDRAPSARSSAGAVERPAPASSARRAASKPVLLPVATALVAPAVVAAPVVRRVEEQLTVSKGPVAHRIGFPPGGGTPPAPAPAAAKPTAAAAPAAAALPESAKQILEPLSRTPGRPAATLPLPAVPVTAAVQRVEDALSELGGQVEGAAATATAAVTGASGIVAGD</sequence>
<feature type="region of interest" description="Disordered" evidence="6">
    <location>
        <begin position="406"/>
        <end position="428"/>
    </location>
</feature>
<name>A0AAU7ASE1_9ACTN</name>
<evidence type="ECO:0000256" key="5">
    <source>
        <dbReference type="ARBA" id="ARBA00023163"/>
    </source>
</evidence>
<accession>A0AAU7ASE1</accession>
<evidence type="ECO:0000256" key="4">
    <source>
        <dbReference type="ARBA" id="ARBA00023125"/>
    </source>
</evidence>
<feature type="compositionally biased region" description="Low complexity" evidence="6">
    <location>
        <begin position="419"/>
        <end position="428"/>
    </location>
</feature>
<dbReference type="PANTHER" id="PTHR43133:SF8">
    <property type="entry name" value="RNA POLYMERASE SIGMA FACTOR HI_1459-RELATED"/>
    <property type="match status" value="1"/>
</dbReference>
<evidence type="ECO:0000259" key="8">
    <source>
        <dbReference type="Pfam" id="PF08281"/>
    </source>
</evidence>
<dbReference type="EMBL" id="CP114014">
    <property type="protein sequence ID" value="XAY04513.1"/>
    <property type="molecule type" value="Genomic_DNA"/>
</dbReference>
<dbReference type="GO" id="GO:0003677">
    <property type="term" value="F:DNA binding"/>
    <property type="evidence" value="ECO:0007669"/>
    <property type="project" value="UniProtKB-KW"/>
</dbReference>
<keyword evidence="3" id="KW-0731">Sigma factor</keyword>
<dbReference type="GO" id="GO:0016987">
    <property type="term" value="F:sigma factor activity"/>
    <property type="evidence" value="ECO:0007669"/>
    <property type="project" value="UniProtKB-KW"/>
</dbReference>
<keyword evidence="2" id="KW-0805">Transcription regulation</keyword>
<dbReference type="InterPro" id="IPR036388">
    <property type="entry name" value="WH-like_DNA-bd_sf"/>
</dbReference>
<feature type="domain" description="RNA polymerase sigma factor 70 region 4 type 2" evidence="8">
    <location>
        <begin position="155"/>
        <end position="199"/>
    </location>
</feature>
<dbReference type="PANTHER" id="PTHR43133">
    <property type="entry name" value="RNA POLYMERASE ECF-TYPE SIGMA FACTO"/>
    <property type="match status" value="1"/>
</dbReference>
<keyword evidence="4" id="KW-0238">DNA-binding</keyword>
<dbReference type="Pfam" id="PF04542">
    <property type="entry name" value="Sigma70_r2"/>
    <property type="match status" value="1"/>
</dbReference>
<comment type="similarity">
    <text evidence="1">Belongs to the sigma-70 factor family. ECF subfamily.</text>
</comment>
<feature type="region of interest" description="Disordered" evidence="6">
    <location>
        <begin position="332"/>
        <end position="364"/>
    </location>
</feature>
<gene>
    <name evidence="9" type="ORF">DSM112329_01346</name>
</gene>
<dbReference type="AlphaFoldDB" id="A0AAU7ASE1"/>
<evidence type="ECO:0000256" key="1">
    <source>
        <dbReference type="ARBA" id="ARBA00010641"/>
    </source>
</evidence>
<evidence type="ECO:0000256" key="2">
    <source>
        <dbReference type="ARBA" id="ARBA00023015"/>
    </source>
</evidence>
<keyword evidence="5" id="KW-0804">Transcription</keyword>
<dbReference type="SUPFAM" id="SSF88946">
    <property type="entry name" value="Sigma2 domain of RNA polymerase sigma factors"/>
    <property type="match status" value="1"/>
</dbReference>
<dbReference type="SUPFAM" id="SSF88659">
    <property type="entry name" value="Sigma3 and sigma4 domains of RNA polymerase sigma factors"/>
    <property type="match status" value="1"/>
</dbReference>
<dbReference type="Gene3D" id="1.10.10.10">
    <property type="entry name" value="Winged helix-like DNA-binding domain superfamily/Winged helix DNA-binding domain"/>
    <property type="match status" value="1"/>
</dbReference>
<dbReference type="InterPro" id="IPR013324">
    <property type="entry name" value="RNA_pol_sigma_r3/r4-like"/>
</dbReference>
<dbReference type="Gene3D" id="1.10.1740.10">
    <property type="match status" value="1"/>
</dbReference>
<dbReference type="InterPro" id="IPR014284">
    <property type="entry name" value="RNA_pol_sigma-70_dom"/>
</dbReference>
<proteinExistence type="inferred from homology"/>
<organism evidence="9">
    <name type="scientific">Paraconexibacter sp. AEG42_29</name>
    <dbReference type="NCBI Taxonomy" id="2997339"/>
    <lineage>
        <taxon>Bacteria</taxon>
        <taxon>Bacillati</taxon>
        <taxon>Actinomycetota</taxon>
        <taxon>Thermoleophilia</taxon>
        <taxon>Solirubrobacterales</taxon>
        <taxon>Paraconexibacteraceae</taxon>
        <taxon>Paraconexibacter</taxon>
    </lineage>
</organism>
<protein>
    <submittedName>
        <fullName evidence="9">RNA polymerase sigma factor</fullName>
    </submittedName>
</protein>
<dbReference type="InterPro" id="IPR013249">
    <property type="entry name" value="RNA_pol_sigma70_r4_t2"/>
</dbReference>
<dbReference type="InterPro" id="IPR039425">
    <property type="entry name" value="RNA_pol_sigma-70-like"/>
</dbReference>
<feature type="compositionally biased region" description="Low complexity" evidence="6">
    <location>
        <begin position="353"/>
        <end position="364"/>
    </location>
</feature>
<dbReference type="RefSeq" id="WP_354701040.1">
    <property type="nucleotide sequence ID" value="NZ_CP114014.1"/>
</dbReference>
<dbReference type="InterPro" id="IPR007627">
    <property type="entry name" value="RNA_pol_sigma70_r2"/>
</dbReference>
<dbReference type="Pfam" id="PF08281">
    <property type="entry name" value="Sigma70_r4_2"/>
    <property type="match status" value="1"/>
</dbReference>
<evidence type="ECO:0000259" key="7">
    <source>
        <dbReference type="Pfam" id="PF04542"/>
    </source>
</evidence>